<evidence type="ECO:0000313" key="3">
    <source>
        <dbReference type="EMBL" id="PTL86224.1"/>
    </source>
</evidence>
<dbReference type="SMART" id="SM00448">
    <property type="entry name" value="REC"/>
    <property type="match status" value="1"/>
</dbReference>
<evidence type="ECO:0000259" key="2">
    <source>
        <dbReference type="PROSITE" id="PS50110"/>
    </source>
</evidence>
<name>A0A2T4VWS1_9HYPH</name>
<sequence length="123" mass="14040">MQSILLIDPSHIIRKIGRKLFSDFGFIFFEASNLCEAKDFFEKESMPDYVVVDEAIEGVLEFISDIRKIPSGGNTFIYYLLVEVDFTKMISGAKAGANSFLLKPFNKETLKFAMRNLPQMQQV</sequence>
<dbReference type="AlphaFoldDB" id="A0A2T4VWS1"/>
<dbReference type="Pfam" id="PF00072">
    <property type="entry name" value="Response_reg"/>
    <property type="match status" value="1"/>
</dbReference>
<dbReference type="PROSITE" id="PS50110">
    <property type="entry name" value="RESPONSE_REGULATORY"/>
    <property type="match status" value="1"/>
</dbReference>
<keyword evidence="1" id="KW-0597">Phosphoprotein</keyword>
<gene>
    <name evidence="3" type="ORF">C4617_04970</name>
</gene>
<dbReference type="Gene3D" id="3.40.50.2300">
    <property type="match status" value="1"/>
</dbReference>
<dbReference type="InterPro" id="IPR011006">
    <property type="entry name" value="CheY-like_superfamily"/>
</dbReference>
<comment type="caution">
    <text evidence="3">The sequence shown here is derived from an EMBL/GenBank/DDBJ whole genome shotgun (WGS) entry which is preliminary data.</text>
</comment>
<reference evidence="4" key="1">
    <citation type="submission" date="2018-02" db="EMBL/GenBank/DDBJ databases">
        <title>Genome sequence of Candidatus Liberibacter europaeus.</title>
        <authorList>
            <person name="Frampton R.A."/>
            <person name="Thompson S.M."/>
            <person name="David C."/>
            <person name="Addison S.M."/>
            <person name="Smith G.R."/>
        </authorList>
    </citation>
    <scope>NUCLEOTIDE SEQUENCE [LARGE SCALE GENOMIC DNA]</scope>
</reference>
<dbReference type="InterPro" id="IPR001789">
    <property type="entry name" value="Sig_transdc_resp-reg_receiver"/>
</dbReference>
<dbReference type="GO" id="GO:0000160">
    <property type="term" value="P:phosphorelay signal transduction system"/>
    <property type="evidence" value="ECO:0007669"/>
    <property type="project" value="InterPro"/>
</dbReference>
<dbReference type="EMBL" id="PSQJ01000006">
    <property type="protein sequence ID" value="PTL86224.1"/>
    <property type="molecule type" value="Genomic_DNA"/>
</dbReference>
<protein>
    <submittedName>
        <fullName evidence="3">Response regulator</fullName>
    </submittedName>
</protein>
<proteinExistence type="predicted"/>
<dbReference type="SUPFAM" id="SSF52172">
    <property type="entry name" value="CheY-like"/>
    <property type="match status" value="1"/>
</dbReference>
<accession>A0A2T4VWS1</accession>
<evidence type="ECO:0000256" key="1">
    <source>
        <dbReference type="PROSITE-ProRule" id="PRU00169"/>
    </source>
</evidence>
<feature type="modified residue" description="4-aspartylphosphate" evidence="1">
    <location>
        <position position="53"/>
    </location>
</feature>
<dbReference type="CDD" id="cd00156">
    <property type="entry name" value="REC"/>
    <property type="match status" value="1"/>
</dbReference>
<organism evidence="3 4">
    <name type="scientific">Candidatus Liberibacter europaeus</name>
    <dbReference type="NCBI Taxonomy" id="744859"/>
    <lineage>
        <taxon>Bacteria</taxon>
        <taxon>Pseudomonadati</taxon>
        <taxon>Pseudomonadota</taxon>
        <taxon>Alphaproteobacteria</taxon>
        <taxon>Hyphomicrobiales</taxon>
        <taxon>Rhizobiaceae</taxon>
        <taxon>Liberibacter</taxon>
    </lineage>
</organism>
<dbReference type="Proteomes" id="UP000240811">
    <property type="component" value="Unassembled WGS sequence"/>
</dbReference>
<evidence type="ECO:0000313" key="4">
    <source>
        <dbReference type="Proteomes" id="UP000240811"/>
    </source>
</evidence>
<feature type="domain" description="Response regulatory" evidence="2">
    <location>
        <begin position="3"/>
        <end position="118"/>
    </location>
</feature>